<dbReference type="Gene3D" id="2.40.50.140">
    <property type="entry name" value="Nucleic acid-binding proteins"/>
    <property type="match status" value="1"/>
</dbReference>
<dbReference type="NCBIfam" id="NF001750">
    <property type="entry name" value="PRK00476.1"/>
    <property type="match status" value="1"/>
</dbReference>
<comment type="subunit">
    <text evidence="9">Homodimer.</text>
</comment>
<dbReference type="GO" id="GO:0005524">
    <property type="term" value="F:ATP binding"/>
    <property type="evidence" value="ECO:0007669"/>
    <property type="project" value="UniProtKB-UniRule"/>
</dbReference>
<dbReference type="SUPFAM" id="SSF55681">
    <property type="entry name" value="Class II aaRS and biotin synthetases"/>
    <property type="match status" value="1"/>
</dbReference>
<protein>
    <recommendedName>
        <fullName evidence="9">Aspartate--tRNA ligase</fullName>
        <ecNumber evidence="9">6.1.1.12</ecNumber>
    </recommendedName>
    <alternativeName>
        <fullName evidence="9">Aspartyl-tRNA synthetase</fullName>
        <shortName evidence="9">AspRS</shortName>
    </alternativeName>
</protein>
<feature type="binding site" evidence="9">
    <location>
        <position position="217"/>
    </location>
    <ligand>
        <name>L-aspartate</name>
        <dbReference type="ChEBI" id="CHEBI:29991"/>
    </ligand>
</feature>
<dbReference type="InterPro" id="IPR006195">
    <property type="entry name" value="aa-tRNA-synth_II"/>
</dbReference>
<dbReference type="FunFam" id="2.40.50.140:FF:000080">
    <property type="entry name" value="Aspartate--tRNA ligase"/>
    <property type="match status" value="1"/>
</dbReference>
<evidence type="ECO:0000256" key="7">
    <source>
        <dbReference type="ARBA" id="ARBA00023146"/>
    </source>
</evidence>
<gene>
    <name evidence="9" type="primary">aspS</name>
    <name evidence="11" type="ORF">SAMN02982990_00371</name>
</gene>
<dbReference type="EMBL" id="FMWJ01000001">
    <property type="protein sequence ID" value="SCZ52420.1"/>
    <property type="molecule type" value="Genomic_DNA"/>
</dbReference>
<evidence type="ECO:0000256" key="2">
    <source>
        <dbReference type="ARBA" id="ARBA00022490"/>
    </source>
</evidence>
<dbReference type="GO" id="GO:0003676">
    <property type="term" value="F:nucleic acid binding"/>
    <property type="evidence" value="ECO:0007669"/>
    <property type="project" value="InterPro"/>
</dbReference>
<dbReference type="NCBIfam" id="TIGR00459">
    <property type="entry name" value="aspS_bact"/>
    <property type="match status" value="1"/>
</dbReference>
<feature type="domain" description="Aminoacyl-transfer RNA synthetases class-II family profile" evidence="10">
    <location>
        <begin position="138"/>
        <end position="555"/>
    </location>
</feature>
<dbReference type="GO" id="GO:0006422">
    <property type="term" value="P:aspartyl-tRNA aminoacylation"/>
    <property type="evidence" value="ECO:0007669"/>
    <property type="project" value="UniProtKB-UniRule"/>
</dbReference>
<feature type="binding site" evidence="9">
    <location>
        <position position="482"/>
    </location>
    <ligand>
        <name>ATP</name>
        <dbReference type="ChEBI" id="CHEBI:30616"/>
    </ligand>
</feature>
<dbReference type="Pfam" id="PF01336">
    <property type="entry name" value="tRNA_anti-codon"/>
    <property type="match status" value="1"/>
</dbReference>
<dbReference type="PANTHER" id="PTHR22594:SF5">
    <property type="entry name" value="ASPARTATE--TRNA LIGASE, MITOCHONDRIAL"/>
    <property type="match status" value="1"/>
</dbReference>
<dbReference type="Proteomes" id="UP000183223">
    <property type="component" value="Unassembled WGS sequence"/>
</dbReference>
<dbReference type="InterPro" id="IPR047089">
    <property type="entry name" value="Asp-tRNA-ligase_1_N"/>
</dbReference>
<comment type="function">
    <text evidence="9">Catalyzes the attachment of L-aspartate to tRNA(Asp) in a two-step reaction: L-aspartate is first activated by ATP to form Asp-AMP and then transferred to the acceptor end of tRNA(Asp).</text>
</comment>
<evidence type="ECO:0000256" key="1">
    <source>
        <dbReference type="ARBA" id="ARBA00006303"/>
    </source>
</evidence>
<dbReference type="CDD" id="cd00777">
    <property type="entry name" value="AspRS_core"/>
    <property type="match status" value="1"/>
</dbReference>
<dbReference type="Pfam" id="PF00152">
    <property type="entry name" value="tRNA-synt_2"/>
    <property type="match status" value="1"/>
</dbReference>
<feature type="binding site" evidence="9">
    <location>
        <position position="448"/>
    </location>
    <ligand>
        <name>L-aspartate</name>
        <dbReference type="ChEBI" id="CHEBI:29991"/>
    </ligand>
</feature>
<keyword evidence="7 9" id="KW-0030">Aminoacyl-tRNA synthetase</keyword>
<dbReference type="InterPro" id="IPR012340">
    <property type="entry name" value="NA-bd_OB-fold"/>
</dbReference>
<dbReference type="InterPro" id="IPR004524">
    <property type="entry name" value="Asp-tRNA-ligase_1"/>
</dbReference>
<dbReference type="HAMAP" id="MF_00044">
    <property type="entry name" value="Asp_tRNA_synth_type1"/>
    <property type="match status" value="1"/>
</dbReference>
<evidence type="ECO:0000256" key="4">
    <source>
        <dbReference type="ARBA" id="ARBA00022741"/>
    </source>
</evidence>
<dbReference type="AlphaFoldDB" id="A0A1G5PT57"/>
<dbReference type="GeneID" id="45654892"/>
<keyword evidence="2 9" id="KW-0963">Cytoplasm</keyword>
<dbReference type="InterPro" id="IPR047090">
    <property type="entry name" value="AspRS_core"/>
</dbReference>
<comment type="catalytic activity">
    <reaction evidence="8 9">
        <text>tRNA(Asp) + L-aspartate + ATP = L-aspartyl-tRNA(Asp) + AMP + diphosphate</text>
        <dbReference type="Rhea" id="RHEA:19649"/>
        <dbReference type="Rhea" id="RHEA-COMP:9660"/>
        <dbReference type="Rhea" id="RHEA-COMP:9678"/>
        <dbReference type="ChEBI" id="CHEBI:29991"/>
        <dbReference type="ChEBI" id="CHEBI:30616"/>
        <dbReference type="ChEBI" id="CHEBI:33019"/>
        <dbReference type="ChEBI" id="CHEBI:78442"/>
        <dbReference type="ChEBI" id="CHEBI:78516"/>
        <dbReference type="ChEBI" id="CHEBI:456215"/>
        <dbReference type="EC" id="6.1.1.12"/>
    </reaction>
</comment>
<keyword evidence="5 9" id="KW-0067">ATP-binding</keyword>
<dbReference type="InterPro" id="IPR004365">
    <property type="entry name" value="NA-bd_OB_tRNA"/>
</dbReference>
<reference evidence="12" key="1">
    <citation type="submission" date="2016-10" db="EMBL/GenBank/DDBJ databases">
        <authorList>
            <person name="Varghese N."/>
            <person name="Submissions S."/>
        </authorList>
    </citation>
    <scope>NUCLEOTIDE SEQUENCE [LARGE SCALE GENOMIC DNA]</scope>
    <source>
        <strain evidence="12">ATCC 29999</strain>
    </source>
</reference>
<feature type="region of interest" description="Aspartate" evidence="9">
    <location>
        <begin position="195"/>
        <end position="198"/>
    </location>
</feature>
<name>A0A1G5PT57_PHOLU</name>
<dbReference type="SUPFAM" id="SSF55261">
    <property type="entry name" value="GAD domain-like"/>
    <property type="match status" value="1"/>
</dbReference>
<dbReference type="SUPFAM" id="SSF50249">
    <property type="entry name" value="Nucleic acid-binding proteins"/>
    <property type="match status" value="1"/>
</dbReference>
<keyword evidence="4 9" id="KW-0547">Nucleotide-binding</keyword>
<dbReference type="CDD" id="cd04317">
    <property type="entry name" value="EcAspRS_like_N"/>
    <property type="match status" value="1"/>
</dbReference>
<organism evidence="11 12">
    <name type="scientific">Photorhabdus luminescens</name>
    <name type="common">Xenorhabdus luminescens</name>
    <dbReference type="NCBI Taxonomy" id="29488"/>
    <lineage>
        <taxon>Bacteria</taxon>
        <taxon>Pseudomonadati</taxon>
        <taxon>Pseudomonadota</taxon>
        <taxon>Gammaproteobacteria</taxon>
        <taxon>Enterobacterales</taxon>
        <taxon>Morganellaceae</taxon>
        <taxon>Photorhabdus</taxon>
    </lineage>
</organism>
<dbReference type="InterPro" id="IPR002312">
    <property type="entry name" value="Asp/Asn-tRNA-synth_IIb"/>
</dbReference>
<feature type="binding site" evidence="9">
    <location>
        <position position="226"/>
    </location>
    <ligand>
        <name>ATP</name>
        <dbReference type="ChEBI" id="CHEBI:30616"/>
    </ligand>
</feature>
<evidence type="ECO:0000256" key="9">
    <source>
        <dbReference type="HAMAP-Rule" id="MF_00044"/>
    </source>
</evidence>
<dbReference type="EC" id="6.1.1.12" evidence="9"/>
<sequence length="590" mass="66447">MRTDYCGQLNLTHEGQKVTLCGWVNRRRDLGGLIFIDMRDREGIVQVFFDPDQQAAFSLAAELRNEFCIQITGTVRARPDSQINKDMATGEIEVFAESLNIINRSEPLPLDSNQTNSEEQRLKYRYIDLRRPEMANRLKTRARITSFVRRFMDNQGFLDIETPMLTKATPEGARDYLVPSRVHKGKFYALPQSPQLFKQLLMMSGFDRYYQIVKCFRDEDLRADRQPEFTQIDVETSFMTAEQVREMMEMMIRELWLEIEGVELGHFPVMTFAEVMRRFGSDKPDLRNPLELVDVADLVKDVEFSVFAEPANDSKGRVAVIRVPGGAELSRKQIDEYGKFVGIYGAKGLAWMKVNARAAGQEGVQSPIAKFLNAEVIESLLSRTDAQDGDILFFGAGSVKVVTDALGALRLKLGRDLNLTKLDSWRPLWVIDFPMFEDDGEGGLTAMHHPFTSPCNMSAEELEQDPVSAIANAYDMVINGYEVGGGSVRIHRNEMQQAVFRILGIDEQEQQEKFGFLLDALKFGTPPHAGLAFGLDRLVMLLTGTDNIRDVIAFPKTTAAACLMTEAPSYANPSALEELSISVVARKESE</sequence>
<keyword evidence="12" id="KW-1185">Reference proteome</keyword>
<dbReference type="GO" id="GO:0005737">
    <property type="term" value="C:cytoplasm"/>
    <property type="evidence" value="ECO:0007669"/>
    <property type="project" value="UniProtKB-SubCell"/>
</dbReference>
<dbReference type="InterPro" id="IPR004115">
    <property type="entry name" value="GAD-like_sf"/>
</dbReference>
<dbReference type="InterPro" id="IPR004364">
    <property type="entry name" value="Aa-tRNA-synt_II"/>
</dbReference>
<comment type="caution">
    <text evidence="9">Lacks conserved residue(s) required for the propagation of feature annotation.</text>
</comment>
<evidence type="ECO:0000256" key="6">
    <source>
        <dbReference type="ARBA" id="ARBA00022917"/>
    </source>
</evidence>
<dbReference type="Pfam" id="PF02938">
    <property type="entry name" value="GAD"/>
    <property type="match status" value="1"/>
</dbReference>
<keyword evidence="3 9" id="KW-0436">Ligase</keyword>
<comment type="subcellular location">
    <subcellularLocation>
        <location evidence="9">Cytoplasm</location>
    </subcellularLocation>
</comment>
<feature type="binding site" evidence="9">
    <location>
        <begin position="217"/>
        <end position="219"/>
    </location>
    <ligand>
        <name>ATP</name>
        <dbReference type="ChEBI" id="CHEBI:30616"/>
    </ligand>
</feature>
<dbReference type="OrthoDB" id="9802326at2"/>
<dbReference type="GO" id="GO:0004815">
    <property type="term" value="F:aspartate-tRNA ligase activity"/>
    <property type="evidence" value="ECO:0007669"/>
    <property type="project" value="UniProtKB-UniRule"/>
</dbReference>
<feature type="binding site" evidence="9">
    <location>
        <begin position="534"/>
        <end position="537"/>
    </location>
    <ligand>
        <name>ATP</name>
        <dbReference type="ChEBI" id="CHEBI:30616"/>
    </ligand>
</feature>
<evidence type="ECO:0000259" key="10">
    <source>
        <dbReference type="PROSITE" id="PS50862"/>
    </source>
</evidence>
<feature type="binding site" evidence="9">
    <location>
        <position position="171"/>
    </location>
    <ligand>
        <name>L-aspartate</name>
        <dbReference type="ChEBI" id="CHEBI:29991"/>
    </ligand>
</feature>
<dbReference type="PANTHER" id="PTHR22594">
    <property type="entry name" value="ASPARTYL/LYSYL-TRNA SYNTHETASE"/>
    <property type="match status" value="1"/>
</dbReference>
<keyword evidence="6 9" id="KW-0648">Protein biosynthesis</keyword>
<evidence type="ECO:0000256" key="5">
    <source>
        <dbReference type="ARBA" id="ARBA00022840"/>
    </source>
</evidence>
<feature type="binding site" evidence="9">
    <location>
        <position position="489"/>
    </location>
    <ligand>
        <name>L-aspartate</name>
        <dbReference type="ChEBI" id="CHEBI:29991"/>
    </ligand>
</feature>
<dbReference type="STRING" id="29488.KS18_03595"/>
<dbReference type="Gene3D" id="3.30.1360.30">
    <property type="entry name" value="GAD-like domain"/>
    <property type="match status" value="1"/>
</dbReference>
<dbReference type="PROSITE" id="PS50862">
    <property type="entry name" value="AA_TRNA_LIGASE_II"/>
    <property type="match status" value="1"/>
</dbReference>
<evidence type="ECO:0000313" key="11">
    <source>
        <dbReference type="EMBL" id="SCZ52420.1"/>
    </source>
</evidence>
<dbReference type="Gene3D" id="3.30.930.10">
    <property type="entry name" value="Bira Bifunctional Protein, Domain 2"/>
    <property type="match status" value="1"/>
</dbReference>
<dbReference type="PRINTS" id="PR01042">
    <property type="entry name" value="TRNASYNTHASP"/>
</dbReference>
<evidence type="ECO:0000256" key="3">
    <source>
        <dbReference type="ARBA" id="ARBA00022598"/>
    </source>
</evidence>
<evidence type="ECO:0000256" key="8">
    <source>
        <dbReference type="ARBA" id="ARBA00047904"/>
    </source>
</evidence>
<dbReference type="InterPro" id="IPR029351">
    <property type="entry name" value="GAD_dom"/>
</dbReference>
<proteinExistence type="inferred from homology"/>
<comment type="similarity">
    <text evidence="1 9">Belongs to the class-II aminoacyl-tRNA synthetase family. Type 1 subfamily.</text>
</comment>
<dbReference type="InterPro" id="IPR045864">
    <property type="entry name" value="aa-tRNA-synth_II/BPL/LPL"/>
</dbReference>
<evidence type="ECO:0000313" key="12">
    <source>
        <dbReference type="Proteomes" id="UP000183223"/>
    </source>
</evidence>
<dbReference type="RefSeq" id="WP_049581778.1">
    <property type="nucleotide sequence ID" value="NZ_CAWQXX010000035.1"/>
</dbReference>
<accession>A0A1G5PT57</accession>